<evidence type="ECO:0000256" key="6">
    <source>
        <dbReference type="SAM" id="Phobius"/>
    </source>
</evidence>
<feature type="transmembrane region" description="Helical" evidence="6">
    <location>
        <begin position="83"/>
        <end position="105"/>
    </location>
</feature>
<keyword evidence="4 6" id="KW-1133">Transmembrane helix</keyword>
<protein>
    <submittedName>
        <fullName evidence="7">CidA/LrgA family protein</fullName>
    </submittedName>
</protein>
<keyword evidence="8" id="KW-1185">Reference proteome</keyword>
<accession>A0AAW4L5A0</accession>
<evidence type="ECO:0000256" key="5">
    <source>
        <dbReference type="ARBA" id="ARBA00023136"/>
    </source>
</evidence>
<evidence type="ECO:0000256" key="2">
    <source>
        <dbReference type="ARBA" id="ARBA00022475"/>
    </source>
</evidence>
<gene>
    <name evidence="7" type="ORF">KI809_11880</name>
</gene>
<evidence type="ECO:0000256" key="4">
    <source>
        <dbReference type="ARBA" id="ARBA00022989"/>
    </source>
</evidence>
<feature type="transmembrane region" description="Helical" evidence="6">
    <location>
        <begin position="25"/>
        <end position="45"/>
    </location>
</feature>
<evidence type="ECO:0000313" key="8">
    <source>
        <dbReference type="Proteomes" id="UP000811899"/>
    </source>
</evidence>
<name>A0AAW4L5A0_9BACT</name>
<keyword evidence="5 6" id="KW-0472">Membrane</keyword>
<dbReference type="EMBL" id="JAHCVJ010000004">
    <property type="protein sequence ID" value="MBT0664995.1"/>
    <property type="molecule type" value="Genomic_DNA"/>
</dbReference>
<feature type="transmembrane region" description="Helical" evidence="6">
    <location>
        <begin position="57"/>
        <end position="77"/>
    </location>
</feature>
<comment type="caution">
    <text evidence="7">The sequence shown here is derived from an EMBL/GenBank/DDBJ whole genome shotgun (WGS) entry which is preliminary data.</text>
</comment>
<organism evidence="7 8">
    <name type="scientific">Geoanaerobacter pelophilus</name>
    <dbReference type="NCBI Taxonomy" id="60036"/>
    <lineage>
        <taxon>Bacteria</taxon>
        <taxon>Pseudomonadati</taxon>
        <taxon>Thermodesulfobacteriota</taxon>
        <taxon>Desulfuromonadia</taxon>
        <taxon>Geobacterales</taxon>
        <taxon>Geobacteraceae</taxon>
        <taxon>Geoanaerobacter</taxon>
    </lineage>
</organism>
<comment type="subcellular location">
    <subcellularLocation>
        <location evidence="1">Cell membrane</location>
        <topology evidence="1">Multi-pass membrane protein</topology>
    </subcellularLocation>
</comment>
<reference evidence="7 8" key="1">
    <citation type="submission" date="2021-05" db="EMBL/GenBank/DDBJ databases">
        <title>The draft genome of Geobacter pelophilus DSM 12255.</title>
        <authorList>
            <person name="Xu Z."/>
            <person name="Masuda Y."/>
            <person name="Itoh H."/>
            <person name="Senoo K."/>
        </authorList>
    </citation>
    <scope>NUCLEOTIDE SEQUENCE [LARGE SCALE GENOMIC DNA]</scope>
    <source>
        <strain evidence="7 8">DSM 12255</strain>
    </source>
</reference>
<keyword evidence="3 6" id="KW-0812">Transmembrane</keyword>
<dbReference type="PANTHER" id="PTHR33931">
    <property type="entry name" value="HOLIN-LIKE PROTEIN CIDA-RELATED"/>
    <property type="match status" value="1"/>
</dbReference>
<dbReference type="GO" id="GO:0005886">
    <property type="term" value="C:plasma membrane"/>
    <property type="evidence" value="ECO:0007669"/>
    <property type="project" value="UniProtKB-SubCell"/>
</dbReference>
<dbReference type="Proteomes" id="UP000811899">
    <property type="component" value="Unassembled WGS sequence"/>
</dbReference>
<evidence type="ECO:0000313" key="7">
    <source>
        <dbReference type="EMBL" id="MBT0664995.1"/>
    </source>
</evidence>
<evidence type="ECO:0000256" key="3">
    <source>
        <dbReference type="ARBA" id="ARBA00022692"/>
    </source>
</evidence>
<dbReference type="Pfam" id="PF03788">
    <property type="entry name" value="LrgA"/>
    <property type="match status" value="1"/>
</dbReference>
<dbReference type="RefSeq" id="WP_214171763.1">
    <property type="nucleotide sequence ID" value="NZ_JAHCVJ010000004.1"/>
</dbReference>
<dbReference type="PANTHER" id="PTHR33931:SF2">
    <property type="entry name" value="HOLIN-LIKE PROTEIN CIDA"/>
    <property type="match status" value="1"/>
</dbReference>
<dbReference type="AlphaFoldDB" id="A0AAW4L5A0"/>
<evidence type="ECO:0000256" key="1">
    <source>
        <dbReference type="ARBA" id="ARBA00004651"/>
    </source>
</evidence>
<sequence>MLGSLTLILLCQLIGEVITRLTKLPVPGPVIGMVLLFCGLVFCPGRMPSEIEKAGGFLLRYLALLFVPAGVGVITHLDLLLKSWAPIAGVIVIGTLATIAVTGLVMKFLNRRGAPAREESLQ</sequence>
<keyword evidence="2" id="KW-1003">Cell membrane</keyword>
<dbReference type="InterPro" id="IPR005538">
    <property type="entry name" value="LrgA/CidA"/>
</dbReference>
<proteinExistence type="predicted"/>